<keyword evidence="3" id="KW-0964">Secreted</keyword>
<evidence type="ECO:0000256" key="8">
    <source>
        <dbReference type="SAM" id="Phobius"/>
    </source>
</evidence>
<dbReference type="GO" id="GO:0005576">
    <property type="term" value="C:extracellular region"/>
    <property type="evidence" value="ECO:0007669"/>
    <property type="project" value="UniProtKB-SubCell"/>
</dbReference>
<keyword evidence="8" id="KW-0812">Transmembrane</keyword>
<feature type="transmembrane region" description="Helical" evidence="8">
    <location>
        <begin position="18"/>
        <end position="35"/>
    </location>
</feature>
<keyword evidence="8" id="KW-0472">Membrane</keyword>
<sequence length="376" mass="41375">MKEDVQKMVTISNQKQKLWLAITMIMLIFLQYGAVVGSQRVPAMFVFGDSLVDVGNNNFLSSLAKSNYYPYGCDFRTGTPSGRFSNGETFADMIGRLLGIPYLPAFADPNTVGTRILHGVNYASAAAGILDETGQHYGERYSLSQQVLNFEATLNQLRTLMNGTTLSQYLAKSIAILVFGSNDYINNYLMPSMYSSSYNYNPSDFANLLLNRYTRQILALHSVGLRKLVLAGVGPLGCIPNQRATGQAQPGRCVDYVNQILGTFNEGLKSLVDQLNTNHTGTIFVYGNTYGCFGDILNNPASYGFSVVDRACCGIGQNQGQITCMPMQVPCQNRSQYVFWDAFHPTEVASAIIAWRAFSGPPSDSYPVNVQQMSRI</sequence>
<gene>
    <name evidence="9" type="ORF">FH972_026835</name>
</gene>
<evidence type="ECO:0000256" key="5">
    <source>
        <dbReference type="ARBA" id="ARBA00022801"/>
    </source>
</evidence>
<evidence type="ECO:0000313" key="10">
    <source>
        <dbReference type="Proteomes" id="UP000327013"/>
    </source>
</evidence>
<proteinExistence type="inferred from homology"/>
<keyword evidence="4" id="KW-0732">Signal</keyword>
<dbReference type="InterPro" id="IPR036514">
    <property type="entry name" value="SGNH_hydro_sf"/>
</dbReference>
<keyword evidence="8" id="KW-1133">Transmembrane helix</keyword>
<name>A0A5N6L554_9ROSI</name>
<evidence type="ECO:0000256" key="2">
    <source>
        <dbReference type="ARBA" id="ARBA00008668"/>
    </source>
</evidence>
<evidence type="ECO:0000313" key="9">
    <source>
        <dbReference type="EMBL" id="KAB8933548.1"/>
    </source>
</evidence>
<dbReference type="PANTHER" id="PTHR45650:SF8">
    <property type="entry name" value="GDSL ESTERASE_LIPASE"/>
    <property type="match status" value="1"/>
</dbReference>
<comment type="caution">
    <text evidence="9">The sequence shown here is derived from an EMBL/GenBank/DDBJ whole genome shotgun (WGS) entry which is preliminary data.</text>
</comment>
<accession>A0A5N6L554</accession>
<dbReference type="InterPro" id="IPR001087">
    <property type="entry name" value="GDSL"/>
</dbReference>
<dbReference type="AlphaFoldDB" id="A0A5N6L554"/>
<comment type="similarity">
    <text evidence="2">Belongs to the 'GDSL' lipolytic enzyme family.</text>
</comment>
<evidence type="ECO:0000256" key="6">
    <source>
        <dbReference type="ARBA" id="ARBA00022963"/>
    </source>
</evidence>
<comment type="subcellular location">
    <subcellularLocation>
        <location evidence="1">Secreted</location>
    </subcellularLocation>
</comment>
<keyword evidence="7" id="KW-0443">Lipid metabolism</keyword>
<dbReference type="InterPro" id="IPR035669">
    <property type="entry name" value="SGNH_plant_lipase-like"/>
</dbReference>
<dbReference type="InterPro" id="IPR051238">
    <property type="entry name" value="GDSL_esterase/lipase"/>
</dbReference>
<dbReference type="CDD" id="cd01837">
    <property type="entry name" value="SGNH_plant_lipase_like"/>
    <property type="match status" value="1"/>
</dbReference>
<dbReference type="Pfam" id="PF00657">
    <property type="entry name" value="Lipase_GDSL"/>
    <property type="match status" value="1"/>
</dbReference>
<reference evidence="9 10" key="1">
    <citation type="submission" date="2019-06" db="EMBL/GenBank/DDBJ databases">
        <title>A chromosomal-level reference genome of Carpinus fangiana (Coryloideae, Betulaceae).</title>
        <authorList>
            <person name="Yang X."/>
            <person name="Wang Z."/>
            <person name="Zhang L."/>
            <person name="Hao G."/>
            <person name="Liu J."/>
            <person name="Yang Y."/>
        </authorList>
    </citation>
    <scope>NUCLEOTIDE SEQUENCE [LARGE SCALE GENOMIC DNA]</scope>
    <source>
        <strain evidence="9">Cfa_2016G</strain>
        <tissue evidence="9">Leaf</tissue>
    </source>
</reference>
<dbReference type="PANTHER" id="PTHR45650">
    <property type="entry name" value="GDSL-LIKE LIPASE/ACYLHYDROLASE-RELATED"/>
    <property type="match status" value="1"/>
</dbReference>
<evidence type="ECO:0000256" key="1">
    <source>
        <dbReference type="ARBA" id="ARBA00004613"/>
    </source>
</evidence>
<dbReference type="Gene3D" id="3.40.50.1110">
    <property type="entry name" value="SGNH hydrolase"/>
    <property type="match status" value="1"/>
</dbReference>
<organism evidence="9 10">
    <name type="scientific">Carpinus fangiana</name>
    <dbReference type="NCBI Taxonomy" id="176857"/>
    <lineage>
        <taxon>Eukaryota</taxon>
        <taxon>Viridiplantae</taxon>
        <taxon>Streptophyta</taxon>
        <taxon>Embryophyta</taxon>
        <taxon>Tracheophyta</taxon>
        <taxon>Spermatophyta</taxon>
        <taxon>Magnoliopsida</taxon>
        <taxon>eudicotyledons</taxon>
        <taxon>Gunneridae</taxon>
        <taxon>Pentapetalae</taxon>
        <taxon>rosids</taxon>
        <taxon>fabids</taxon>
        <taxon>Fagales</taxon>
        <taxon>Betulaceae</taxon>
        <taxon>Carpinus</taxon>
    </lineage>
</organism>
<evidence type="ECO:0000256" key="4">
    <source>
        <dbReference type="ARBA" id="ARBA00022729"/>
    </source>
</evidence>
<dbReference type="GO" id="GO:0016788">
    <property type="term" value="F:hydrolase activity, acting on ester bonds"/>
    <property type="evidence" value="ECO:0007669"/>
    <property type="project" value="InterPro"/>
</dbReference>
<evidence type="ECO:0000256" key="3">
    <source>
        <dbReference type="ARBA" id="ARBA00022525"/>
    </source>
</evidence>
<dbReference type="Proteomes" id="UP000327013">
    <property type="component" value="Unassembled WGS sequence"/>
</dbReference>
<evidence type="ECO:0000256" key="7">
    <source>
        <dbReference type="ARBA" id="ARBA00023098"/>
    </source>
</evidence>
<keyword evidence="10" id="KW-1185">Reference proteome</keyword>
<dbReference type="OrthoDB" id="1600564at2759"/>
<protein>
    <submittedName>
        <fullName evidence="9">Uncharacterized protein</fullName>
    </submittedName>
</protein>
<keyword evidence="5" id="KW-0378">Hydrolase</keyword>
<keyword evidence="6" id="KW-0442">Lipid degradation</keyword>
<dbReference type="GO" id="GO:0016042">
    <property type="term" value="P:lipid catabolic process"/>
    <property type="evidence" value="ECO:0007669"/>
    <property type="project" value="UniProtKB-KW"/>
</dbReference>
<dbReference type="EMBL" id="VIBQ01000129">
    <property type="protein sequence ID" value="KAB8933548.1"/>
    <property type="molecule type" value="Genomic_DNA"/>
</dbReference>